<dbReference type="Pfam" id="PF00072">
    <property type="entry name" value="Response_reg"/>
    <property type="match status" value="1"/>
</dbReference>
<dbReference type="SUPFAM" id="SSF46894">
    <property type="entry name" value="C-terminal effector domain of the bipartite response regulators"/>
    <property type="match status" value="1"/>
</dbReference>
<feature type="domain" description="HTH luxR-type" evidence="4">
    <location>
        <begin position="144"/>
        <end position="209"/>
    </location>
</feature>
<evidence type="ECO:0000256" key="3">
    <source>
        <dbReference type="PROSITE-ProRule" id="PRU00169"/>
    </source>
</evidence>
<dbReference type="PRINTS" id="PR00038">
    <property type="entry name" value="HTHLUXR"/>
</dbReference>
<evidence type="ECO:0000259" key="4">
    <source>
        <dbReference type="PROSITE" id="PS50043"/>
    </source>
</evidence>
<accession>A0A1S1NVL7</accession>
<feature type="domain" description="Response regulatory" evidence="5">
    <location>
        <begin position="6"/>
        <end position="122"/>
    </location>
</feature>
<dbReference type="Pfam" id="PF00196">
    <property type="entry name" value="GerE"/>
    <property type="match status" value="1"/>
</dbReference>
<name>A0A1S1NVL7_METEX</name>
<evidence type="ECO:0000256" key="2">
    <source>
        <dbReference type="ARBA" id="ARBA00023125"/>
    </source>
</evidence>
<dbReference type="CDD" id="cd17535">
    <property type="entry name" value="REC_NarL-like"/>
    <property type="match status" value="1"/>
</dbReference>
<organism evidence="6 7">
    <name type="scientific">Methylorubrum extorquens</name>
    <name type="common">Methylobacterium dichloromethanicum</name>
    <name type="synonym">Methylobacterium extorquens</name>
    <dbReference type="NCBI Taxonomy" id="408"/>
    <lineage>
        <taxon>Bacteria</taxon>
        <taxon>Pseudomonadati</taxon>
        <taxon>Pseudomonadota</taxon>
        <taxon>Alphaproteobacteria</taxon>
        <taxon>Hyphomicrobiales</taxon>
        <taxon>Methylobacteriaceae</taxon>
        <taxon>Methylorubrum</taxon>
    </lineage>
</organism>
<evidence type="ECO:0000313" key="7">
    <source>
        <dbReference type="Proteomes" id="UP000180215"/>
    </source>
</evidence>
<dbReference type="InterPro" id="IPR000792">
    <property type="entry name" value="Tscrpt_reg_LuxR_C"/>
</dbReference>
<dbReference type="SUPFAM" id="SSF52172">
    <property type="entry name" value="CheY-like"/>
    <property type="match status" value="1"/>
</dbReference>
<dbReference type="GO" id="GO:0006355">
    <property type="term" value="P:regulation of DNA-templated transcription"/>
    <property type="evidence" value="ECO:0007669"/>
    <property type="project" value="InterPro"/>
</dbReference>
<dbReference type="InterPro" id="IPR011006">
    <property type="entry name" value="CheY-like_superfamily"/>
</dbReference>
<dbReference type="GO" id="GO:0000160">
    <property type="term" value="P:phosphorelay signal transduction system"/>
    <property type="evidence" value="ECO:0007669"/>
    <property type="project" value="InterPro"/>
</dbReference>
<dbReference type="PROSITE" id="PS50110">
    <property type="entry name" value="RESPONSE_REGULATORY"/>
    <property type="match status" value="1"/>
</dbReference>
<dbReference type="Gene3D" id="3.40.50.2300">
    <property type="match status" value="1"/>
</dbReference>
<evidence type="ECO:0000256" key="1">
    <source>
        <dbReference type="ARBA" id="ARBA00022553"/>
    </source>
</evidence>
<sequence length="222" mass="24245">MDAVIRVMLVDDHAIVREGYRRLLDKEGDIAVIAEAGDGIGAYRLYKEAAPDVVIMDISMPGRGGIDVIRQIRQWDPHARTLVFSMHANASYALQAFRAGAKGYMTKSSAPELLAGAVRNVAKNKTAMCPEIASALALTRLEEEASALERLSPREFEVLRMLLDAQSTEEIASALNVTPKTVANYHYAVKTKLGVSSDIDLVYYCMRYGVVSSLAEYATLSG</sequence>
<dbReference type="PANTHER" id="PTHR43214:SF43">
    <property type="entry name" value="TWO-COMPONENT RESPONSE REGULATOR"/>
    <property type="match status" value="1"/>
</dbReference>
<dbReference type="GO" id="GO:0003677">
    <property type="term" value="F:DNA binding"/>
    <property type="evidence" value="ECO:0007669"/>
    <property type="project" value="UniProtKB-KW"/>
</dbReference>
<dbReference type="Proteomes" id="UP000180215">
    <property type="component" value="Unassembled WGS sequence"/>
</dbReference>
<evidence type="ECO:0000259" key="5">
    <source>
        <dbReference type="PROSITE" id="PS50110"/>
    </source>
</evidence>
<dbReference type="InterPro" id="IPR058245">
    <property type="entry name" value="NreC/VraR/RcsB-like_REC"/>
</dbReference>
<dbReference type="EMBL" id="MNAO01000452">
    <property type="protein sequence ID" value="OHV14748.1"/>
    <property type="molecule type" value="Genomic_DNA"/>
</dbReference>
<dbReference type="SMART" id="SM00421">
    <property type="entry name" value="HTH_LUXR"/>
    <property type="match status" value="1"/>
</dbReference>
<evidence type="ECO:0000313" key="6">
    <source>
        <dbReference type="EMBL" id="OHV14748.1"/>
    </source>
</evidence>
<dbReference type="SMART" id="SM00448">
    <property type="entry name" value="REC"/>
    <property type="match status" value="1"/>
</dbReference>
<dbReference type="CDD" id="cd06170">
    <property type="entry name" value="LuxR_C_like"/>
    <property type="match status" value="1"/>
</dbReference>
<dbReference type="PANTHER" id="PTHR43214">
    <property type="entry name" value="TWO-COMPONENT RESPONSE REGULATOR"/>
    <property type="match status" value="1"/>
</dbReference>
<proteinExistence type="predicted"/>
<dbReference type="InterPro" id="IPR039420">
    <property type="entry name" value="WalR-like"/>
</dbReference>
<reference evidence="6 7" key="1">
    <citation type="submission" date="2016-10" db="EMBL/GenBank/DDBJ databases">
        <title>Draft genome sequence of Methylobacterium extorquens CP3, a seed endophyte of Crotalaria pumila with plant growth-promoting and metal tolerance properties.</title>
        <authorList>
            <person name="Sanchez-Lopez A.S."/>
            <person name="Van Hamme J.D."/>
            <person name="Thijs S."/>
            <person name="Mcammond B.M."/>
            <person name="Stevens V."/>
            <person name="Gonzalez-Chavez M.D.C."/>
            <person name="Vangronsveld J."/>
        </authorList>
    </citation>
    <scope>NUCLEOTIDE SEQUENCE [LARGE SCALE GENOMIC DNA]</scope>
    <source>
        <strain evidence="6 7">CP3</strain>
    </source>
</reference>
<feature type="modified residue" description="4-aspartylphosphate" evidence="3">
    <location>
        <position position="57"/>
    </location>
</feature>
<dbReference type="InterPro" id="IPR001789">
    <property type="entry name" value="Sig_transdc_resp-reg_receiver"/>
</dbReference>
<gene>
    <name evidence="6" type="ORF">BK022_24160</name>
</gene>
<dbReference type="AlphaFoldDB" id="A0A1S1NVL7"/>
<comment type="caution">
    <text evidence="6">The sequence shown here is derived from an EMBL/GenBank/DDBJ whole genome shotgun (WGS) entry which is preliminary data.</text>
</comment>
<protein>
    <submittedName>
        <fullName evidence="6">DNA-binding response regulator</fullName>
    </submittedName>
</protein>
<dbReference type="InterPro" id="IPR016032">
    <property type="entry name" value="Sig_transdc_resp-reg_C-effctor"/>
</dbReference>
<keyword evidence="1 3" id="KW-0597">Phosphoprotein</keyword>
<keyword evidence="2 6" id="KW-0238">DNA-binding</keyword>
<dbReference type="PROSITE" id="PS50043">
    <property type="entry name" value="HTH_LUXR_2"/>
    <property type="match status" value="1"/>
</dbReference>